<dbReference type="InterPro" id="IPR018485">
    <property type="entry name" value="FGGY_C"/>
</dbReference>
<dbReference type="Pfam" id="PF02782">
    <property type="entry name" value="FGGY_C"/>
    <property type="match status" value="1"/>
</dbReference>
<evidence type="ECO:0000256" key="5">
    <source>
        <dbReference type="ARBA" id="ARBA00022741"/>
    </source>
</evidence>
<gene>
    <name evidence="12" type="primary">glpK</name>
    <name evidence="12" type="ORF">Lgee_2093</name>
</gene>
<keyword evidence="8" id="KW-0067">ATP-binding</keyword>
<dbReference type="FunFam" id="3.30.420.40:FF:000007">
    <property type="entry name" value="Glycerol kinase"/>
    <property type="match status" value="1"/>
</dbReference>
<dbReference type="GO" id="GO:0005829">
    <property type="term" value="C:cytosol"/>
    <property type="evidence" value="ECO:0007669"/>
    <property type="project" value="UniProtKB-ARBA"/>
</dbReference>
<dbReference type="PATRIC" id="fig|45065.4.peg.2272"/>
<evidence type="ECO:0000256" key="1">
    <source>
        <dbReference type="ARBA" id="ARBA00005190"/>
    </source>
</evidence>
<sequence length="492" mass="53479">MRYIAAVDQGTSSTRAMLYALDGTLVRSHQVPLTQYYPKAGEVEHCPEEIIRTTLECLKRVLDGTAPGEAVACGLTNQRETTLLWDRQTGKALSRAIVWQDRRTHAFCESLSKASDGIQRKTGLLPDAYFSASKLRWLLDEIPDARQRAEKGQLAFGTVDSWLLWHLTGGKVHATDITNASRTLLFNIIDRTWDEDLLALFDIPASVLPEVKDSDAHYGVTDSSVLGHRVPLIGVAGDQQAALIGQRCFEPGMCKATFGTGGFLLMNTGTKPVYSGHRLLTTVAYAIQGKVAYGLEGSLYHAGTTVKWLRDALQLITTSSETETLAESLTDNGGVYLVPAFTGLGAPYWTSAPGAAIFGLTRESNRAHFARAALESVCYQTREVLACMRDDAGFLPSTLRVDGGMAANGWFLQYLASQCGVVVQKPHDIETTALGAAFLAGLGASVIPSPKALMTQSMTEKEWMPLEGRAQIDRDFSGWQRAVKAVGVFAPR</sequence>
<dbReference type="InterPro" id="IPR000577">
    <property type="entry name" value="Carb_kinase_FGGY"/>
</dbReference>
<accession>A0A0W0TNE1</accession>
<evidence type="ECO:0000256" key="2">
    <source>
        <dbReference type="ARBA" id="ARBA00009156"/>
    </source>
</evidence>
<comment type="pathway">
    <text evidence="1">Polyol metabolism; glycerol degradation via glycerol kinase pathway; sn-glycerol 3-phosphate from glycerol: step 1/1.</text>
</comment>
<keyword evidence="4 11" id="KW-0808">Transferase</keyword>
<dbReference type="GO" id="GO:0006072">
    <property type="term" value="P:glycerol-3-phosphate metabolic process"/>
    <property type="evidence" value="ECO:0007669"/>
    <property type="project" value="InterPro"/>
</dbReference>
<keyword evidence="5" id="KW-0547">Nucleotide-binding</keyword>
<dbReference type="Proteomes" id="UP000054785">
    <property type="component" value="Unassembled WGS sequence"/>
</dbReference>
<dbReference type="NCBIfam" id="TIGR01311">
    <property type="entry name" value="glycerol_kin"/>
    <property type="match status" value="1"/>
</dbReference>
<dbReference type="PANTHER" id="PTHR10196">
    <property type="entry name" value="SUGAR KINASE"/>
    <property type="match status" value="1"/>
</dbReference>
<evidence type="ECO:0000313" key="12">
    <source>
        <dbReference type="EMBL" id="KTC97122.1"/>
    </source>
</evidence>
<evidence type="ECO:0000256" key="9">
    <source>
        <dbReference type="ARBA" id="ARBA00043149"/>
    </source>
</evidence>
<dbReference type="InterPro" id="IPR018484">
    <property type="entry name" value="FGGY_N"/>
</dbReference>
<dbReference type="PROSITE" id="PS00445">
    <property type="entry name" value="FGGY_KINASES_2"/>
    <property type="match status" value="1"/>
</dbReference>
<evidence type="ECO:0000256" key="4">
    <source>
        <dbReference type="ARBA" id="ARBA00022679"/>
    </source>
</evidence>
<dbReference type="InterPro" id="IPR005999">
    <property type="entry name" value="Glycerol_kin"/>
</dbReference>
<evidence type="ECO:0000256" key="7">
    <source>
        <dbReference type="ARBA" id="ARBA00022798"/>
    </source>
</evidence>
<keyword evidence="6 11" id="KW-0418">Kinase</keyword>
<evidence type="ECO:0000256" key="3">
    <source>
        <dbReference type="ARBA" id="ARBA00012099"/>
    </source>
</evidence>
<dbReference type="AlphaFoldDB" id="A0A0W0TNE1"/>
<evidence type="ECO:0000256" key="8">
    <source>
        <dbReference type="ARBA" id="ARBA00022840"/>
    </source>
</evidence>
<name>A0A0W0TNE1_9GAMM</name>
<evidence type="ECO:0000313" key="13">
    <source>
        <dbReference type="Proteomes" id="UP000054785"/>
    </source>
</evidence>
<dbReference type="RefSeq" id="WP_028386164.1">
    <property type="nucleotide sequence ID" value="NZ_CAAAHN010000004.1"/>
</dbReference>
<evidence type="ECO:0000256" key="6">
    <source>
        <dbReference type="ARBA" id="ARBA00022777"/>
    </source>
</evidence>
<dbReference type="InterPro" id="IPR018483">
    <property type="entry name" value="Carb_kinase_FGGY_CS"/>
</dbReference>
<comment type="caution">
    <text evidence="12">The sequence shown here is derived from an EMBL/GenBank/DDBJ whole genome shotgun (WGS) entry which is preliminary data.</text>
</comment>
<keyword evidence="13" id="KW-1185">Reference proteome</keyword>
<reference evidence="12 13" key="1">
    <citation type="submission" date="2015-11" db="EMBL/GenBank/DDBJ databases">
        <title>Genomic analysis of 38 Legionella species identifies large and diverse effector repertoires.</title>
        <authorList>
            <person name="Burstein D."/>
            <person name="Amaro F."/>
            <person name="Zusman T."/>
            <person name="Lifshitz Z."/>
            <person name="Cohen O."/>
            <person name="Gilbert J.A."/>
            <person name="Pupko T."/>
            <person name="Shuman H.A."/>
            <person name="Segal G."/>
        </authorList>
    </citation>
    <scope>NUCLEOTIDE SEQUENCE [LARGE SCALE GENOMIC DNA]</scope>
    <source>
        <strain evidence="12 13">ATCC 49504</strain>
    </source>
</reference>
<proteinExistence type="inferred from homology"/>
<dbReference type="GO" id="GO:0005524">
    <property type="term" value="F:ATP binding"/>
    <property type="evidence" value="ECO:0007669"/>
    <property type="project" value="UniProtKB-KW"/>
</dbReference>
<protein>
    <recommendedName>
        <fullName evidence="3">glycerol kinase</fullName>
        <ecNumber evidence="3">2.7.1.30</ecNumber>
    </recommendedName>
    <alternativeName>
        <fullName evidence="9">ATP:glycerol 3-phosphotransferase</fullName>
    </alternativeName>
</protein>
<dbReference type="PROSITE" id="PS00933">
    <property type="entry name" value="FGGY_KINASES_1"/>
    <property type="match status" value="1"/>
</dbReference>
<comment type="catalytic activity">
    <reaction evidence="10">
        <text>glycerol + ATP = sn-glycerol 3-phosphate + ADP + H(+)</text>
        <dbReference type="Rhea" id="RHEA:21644"/>
        <dbReference type="ChEBI" id="CHEBI:15378"/>
        <dbReference type="ChEBI" id="CHEBI:17754"/>
        <dbReference type="ChEBI" id="CHEBI:30616"/>
        <dbReference type="ChEBI" id="CHEBI:57597"/>
        <dbReference type="ChEBI" id="CHEBI:456216"/>
        <dbReference type="EC" id="2.7.1.30"/>
    </reaction>
</comment>
<dbReference type="PANTHER" id="PTHR10196:SF78">
    <property type="entry name" value="GLYCEROL KINASE"/>
    <property type="match status" value="1"/>
</dbReference>
<dbReference type="PIRSF" id="PIRSF000538">
    <property type="entry name" value="GlpK"/>
    <property type="match status" value="1"/>
</dbReference>
<dbReference type="Gene3D" id="3.30.420.40">
    <property type="match status" value="2"/>
</dbReference>
<comment type="similarity">
    <text evidence="2 11">Belongs to the FGGY kinase family.</text>
</comment>
<dbReference type="EMBL" id="LNYC01000073">
    <property type="protein sequence ID" value="KTC97122.1"/>
    <property type="molecule type" value="Genomic_DNA"/>
</dbReference>
<evidence type="ECO:0000256" key="10">
    <source>
        <dbReference type="ARBA" id="ARBA00052101"/>
    </source>
</evidence>
<dbReference type="NCBIfam" id="NF000756">
    <property type="entry name" value="PRK00047.1"/>
    <property type="match status" value="1"/>
</dbReference>
<organism evidence="12 13">
    <name type="scientific">Legionella geestiana</name>
    <dbReference type="NCBI Taxonomy" id="45065"/>
    <lineage>
        <taxon>Bacteria</taxon>
        <taxon>Pseudomonadati</taxon>
        <taxon>Pseudomonadota</taxon>
        <taxon>Gammaproteobacteria</taxon>
        <taxon>Legionellales</taxon>
        <taxon>Legionellaceae</taxon>
        <taxon>Legionella</taxon>
    </lineage>
</organism>
<dbReference type="STRING" id="45065.Lgee_2093"/>
<dbReference type="Pfam" id="PF00370">
    <property type="entry name" value="FGGY_N"/>
    <property type="match status" value="1"/>
</dbReference>
<dbReference type="GO" id="GO:0004370">
    <property type="term" value="F:glycerol kinase activity"/>
    <property type="evidence" value="ECO:0007669"/>
    <property type="project" value="UniProtKB-EC"/>
</dbReference>
<dbReference type="FunFam" id="3.30.420.40:FF:000008">
    <property type="entry name" value="Glycerol kinase"/>
    <property type="match status" value="1"/>
</dbReference>
<dbReference type="InterPro" id="IPR043129">
    <property type="entry name" value="ATPase_NBD"/>
</dbReference>
<keyword evidence="7" id="KW-0319">Glycerol metabolism</keyword>
<dbReference type="CDD" id="cd07786">
    <property type="entry name" value="FGGY_EcGK_like"/>
    <property type="match status" value="1"/>
</dbReference>
<dbReference type="GO" id="GO:0019563">
    <property type="term" value="P:glycerol catabolic process"/>
    <property type="evidence" value="ECO:0007669"/>
    <property type="project" value="TreeGrafter"/>
</dbReference>
<evidence type="ECO:0000256" key="11">
    <source>
        <dbReference type="RuleBase" id="RU003733"/>
    </source>
</evidence>
<dbReference type="OrthoDB" id="9805576at2"/>
<dbReference type="SUPFAM" id="SSF53067">
    <property type="entry name" value="Actin-like ATPase domain"/>
    <property type="match status" value="2"/>
</dbReference>
<dbReference type="EC" id="2.7.1.30" evidence="3"/>